<organism evidence="1 2">
    <name type="scientific">Saccharothrix texasensis</name>
    <dbReference type="NCBI Taxonomy" id="103734"/>
    <lineage>
        <taxon>Bacteria</taxon>
        <taxon>Bacillati</taxon>
        <taxon>Actinomycetota</taxon>
        <taxon>Actinomycetes</taxon>
        <taxon>Pseudonocardiales</taxon>
        <taxon>Pseudonocardiaceae</taxon>
        <taxon>Saccharothrix</taxon>
    </lineage>
</organism>
<name>A0A3N1H5T1_9PSEU</name>
<dbReference type="Proteomes" id="UP000268727">
    <property type="component" value="Unassembled WGS sequence"/>
</dbReference>
<evidence type="ECO:0000313" key="2">
    <source>
        <dbReference type="Proteomes" id="UP000268727"/>
    </source>
</evidence>
<reference evidence="1 2" key="1">
    <citation type="submission" date="2018-11" db="EMBL/GenBank/DDBJ databases">
        <title>Sequencing the genomes of 1000 actinobacteria strains.</title>
        <authorList>
            <person name="Klenk H.-P."/>
        </authorList>
    </citation>
    <scope>NUCLEOTIDE SEQUENCE [LARGE SCALE GENOMIC DNA]</scope>
    <source>
        <strain evidence="1 2">DSM 44231</strain>
    </source>
</reference>
<proteinExistence type="predicted"/>
<keyword evidence="2" id="KW-1185">Reference proteome</keyword>
<comment type="caution">
    <text evidence="1">The sequence shown here is derived from an EMBL/GenBank/DDBJ whole genome shotgun (WGS) entry which is preliminary data.</text>
</comment>
<gene>
    <name evidence="1" type="ORF">EDD40_3175</name>
</gene>
<dbReference type="EMBL" id="RJKM01000001">
    <property type="protein sequence ID" value="ROP37848.1"/>
    <property type="molecule type" value="Genomic_DNA"/>
</dbReference>
<sequence length="249" mass="26572">MLGSADLPRLHDDALWPTLFTLSERLPTEHAVIGGIMVYLHGAVVGRRPSRVTSDVDVLFNVEIQPSSLKEAVAVLGELGYEVAQDSPVESTHRYLGPNGEQVDVLAPAGVRPPPDLETTPPGRTVPVYGGRQALLHRVVIKAAFDGRTAEVVVPDLARALTIKTAAYGDHTRSRPAEAFLSRHLLDLAFLASVVEDPGGILEALGPVPPTGHLDQAAVLDDPSHPAWSGAGENAEDAQLTWEVLRHGL</sequence>
<protein>
    <recommendedName>
        <fullName evidence="3">Nucleotidyltransferase AbiEii toxin of type IV toxin-antitoxin system</fullName>
    </recommendedName>
</protein>
<evidence type="ECO:0000313" key="1">
    <source>
        <dbReference type="EMBL" id="ROP37848.1"/>
    </source>
</evidence>
<evidence type="ECO:0008006" key="3">
    <source>
        <dbReference type="Google" id="ProtNLM"/>
    </source>
</evidence>
<dbReference type="AlphaFoldDB" id="A0A3N1H5T1"/>
<accession>A0A3N1H5T1</accession>